<dbReference type="Proteomes" id="UP000663872">
    <property type="component" value="Unassembled WGS sequence"/>
</dbReference>
<dbReference type="AlphaFoldDB" id="A0A818K3M9"/>
<proteinExistence type="predicted"/>
<gene>
    <name evidence="3" type="ORF">GRG538_LOCUS20205</name>
</gene>
<dbReference type="PANTHER" id="PTHR21707">
    <property type="entry name" value="FLAGELLUM-ASSOCIATED COILED-COIL DOMAIN-CONTAINING PROTEIN 1"/>
    <property type="match status" value="1"/>
</dbReference>
<feature type="region of interest" description="Disordered" evidence="2">
    <location>
        <begin position="204"/>
        <end position="224"/>
    </location>
</feature>
<feature type="compositionally biased region" description="Basic and acidic residues" evidence="2">
    <location>
        <begin position="215"/>
        <end position="224"/>
    </location>
</feature>
<evidence type="ECO:0000256" key="2">
    <source>
        <dbReference type="SAM" id="MobiDB-lite"/>
    </source>
</evidence>
<evidence type="ECO:0000313" key="3">
    <source>
        <dbReference type="EMBL" id="CAF3550297.1"/>
    </source>
</evidence>
<evidence type="ECO:0000313" key="4">
    <source>
        <dbReference type="Proteomes" id="UP000663872"/>
    </source>
</evidence>
<dbReference type="EMBL" id="CAJNYT010003321">
    <property type="protein sequence ID" value="CAF3550297.1"/>
    <property type="molecule type" value="Genomic_DNA"/>
</dbReference>
<accession>A0A818K3M9</accession>
<comment type="caution">
    <text evidence="3">The sequence shown here is derived from an EMBL/GenBank/DDBJ whole genome shotgun (WGS) entry which is preliminary data.</text>
</comment>
<organism evidence="3 4">
    <name type="scientific">Rotaria socialis</name>
    <dbReference type="NCBI Taxonomy" id="392032"/>
    <lineage>
        <taxon>Eukaryota</taxon>
        <taxon>Metazoa</taxon>
        <taxon>Spiralia</taxon>
        <taxon>Gnathifera</taxon>
        <taxon>Rotifera</taxon>
        <taxon>Eurotatoria</taxon>
        <taxon>Bdelloidea</taxon>
        <taxon>Philodinida</taxon>
        <taxon>Philodinidae</taxon>
        <taxon>Rotaria</taxon>
    </lineage>
</organism>
<reference evidence="3" key="1">
    <citation type="submission" date="2021-02" db="EMBL/GenBank/DDBJ databases">
        <authorList>
            <person name="Nowell W R."/>
        </authorList>
    </citation>
    <scope>NUCLEOTIDE SEQUENCE</scope>
</reference>
<evidence type="ECO:0000256" key="1">
    <source>
        <dbReference type="SAM" id="Coils"/>
    </source>
</evidence>
<dbReference type="InterPro" id="IPR026674">
    <property type="entry name" value="FLACC1"/>
</dbReference>
<feature type="coiled-coil region" evidence="1">
    <location>
        <begin position="328"/>
        <end position="376"/>
    </location>
</feature>
<feature type="coiled-coil region" evidence="1">
    <location>
        <begin position="256"/>
        <end position="287"/>
    </location>
</feature>
<sequence>MKNHRAALPLYDYWPFFFIKNKENKDFYLLRLSSNGRSTTRTPLGQLRSNISSSASVHRLNLGSSCSNHIFPCNLPLKKLKPEPWQRFFDGEKRQIYSRQGLTVKKNKQNIDALISEEFFNITDEENKSDENSQRSSLPPAVQAHIDHLIEQIDDLVLQLAEERLNHRQTRVKGEETLTTQLQHQNKQFQELLHRKMLDHEKDFEEQQNANSKALQEEKSQSDKREQILKNEIEFLKCSFHSYKISLDKENSDKLQSKIDESLDEMKKDLRKKEEEMNAKINDAIVRERKSVGARQKMEIENIRKQHQKEIDAIHKTFADSAFDRTRIETLTKELTSTKLELDDTQERATNLFAQLKDLEIRYTETNRQLNDFRMNFDEKIKEIEKLYAGRLDQLYLQNADLRNMYLKKCDELVEERTLTKQKISEQANMTRKQLRQKLLDVRIKSAVPLNTDVQPCRLSTYATGSQCESSPARSSSAFATCHPVSTTHTQLTIDTNTTTDFTIDNTRRETKLRRRTSLPITEAELDIVRYLTSKSLVALTDSLSSKYNFENQPAMIKNLSLEDLQETFKSQ</sequence>
<keyword evidence="1" id="KW-0175">Coiled coil</keyword>
<protein>
    <submittedName>
        <fullName evidence="3">Uncharacterized protein</fullName>
    </submittedName>
</protein>
<dbReference type="GO" id="GO:0005737">
    <property type="term" value="C:cytoplasm"/>
    <property type="evidence" value="ECO:0007669"/>
    <property type="project" value="TreeGrafter"/>
</dbReference>
<name>A0A818K3M9_9BILA</name>
<dbReference type="PANTHER" id="PTHR21707:SF42">
    <property type="entry name" value="FLAGELLUM-ASSOCIATED COILED-COIL DOMAIN-CONTAINING PROTEIN 1"/>
    <property type="match status" value="1"/>
</dbReference>